<dbReference type="GO" id="GO:0016020">
    <property type="term" value="C:membrane"/>
    <property type="evidence" value="ECO:0007669"/>
    <property type="project" value="UniProtKB-SubCell"/>
</dbReference>
<evidence type="ECO:0000313" key="7">
    <source>
        <dbReference type="EMBL" id="RWR82835.1"/>
    </source>
</evidence>
<dbReference type="EMBL" id="QPKB01000004">
    <property type="protein sequence ID" value="RWR82835.1"/>
    <property type="molecule type" value="Genomic_DNA"/>
</dbReference>
<evidence type="ECO:0000256" key="1">
    <source>
        <dbReference type="ARBA" id="ARBA00004141"/>
    </source>
</evidence>
<sequence>MADSSVSSPRRMLSLSKERASVSLLDPDEKASAFVVSEEHGPKPSEVYGFVGSISAVVATAIFLAWAYIPENWLHFLGITYYPSRYWAMAAPAYAMVTIFLAMGFYLGLNFMVTPPPTTLNTIFDEYSREPSPFMASCEGIDQPIEPISDIPLSHINDLMFDHCNKDYKKLKKEV</sequence>
<dbReference type="AlphaFoldDB" id="A0A3S3MUW2"/>
<evidence type="ECO:0000313" key="8">
    <source>
        <dbReference type="Proteomes" id="UP000283530"/>
    </source>
</evidence>
<evidence type="ECO:0000256" key="3">
    <source>
        <dbReference type="ARBA" id="ARBA00022989"/>
    </source>
</evidence>
<feature type="transmembrane region" description="Helical" evidence="5">
    <location>
        <begin position="47"/>
        <end position="69"/>
    </location>
</feature>
<comment type="subcellular location">
    <subcellularLocation>
        <location evidence="1">Membrane</location>
        <topology evidence="1">Multi-pass membrane protein</topology>
    </subcellularLocation>
</comment>
<keyword evidence="3 5" id="KW-1133">Transmembrane helix</keyword>
<name>A0A3S3MUW2_9MAGN</name>
<dbReference type="Pfam" id="PF08510">
    <property type="entry name" value="PIG-P"/>
    <property type="match status" value="1"/>
</dbReference>
<keyword evidence="2 5" id="KW-0812">Transmembrane</keyword>
<keyword evidence="8" id="KW-1185">Reference proteome</keyword>
<reference evidence="7 8" key="1">
    <citation type="journal article" date="2019" name="Nat. Plants">
        <title>Stout camphor tree genome fills gaps in understanding of flowering plant genome evolution.</title>
        <authorList>
            <person name="Chaw S.M."/>
            <person name="Liu Y.C."/>
            <person name="Wu Y.W."/>
            <person name="Wang H.Y."/>
            <person name="Lin C.I."/>
            <person name="Wu C.S."/>
            <person name="Ke H.M."/>
            <person name="Chang L.Y."/>
            <person name="Hsu C.Y."/>
            <person name="Yang H.T."/>
            <person name="Sudianto E."/>
            <person name="Hsu M.H."/>
            <person name="Wu K.P."/>
            <person name="Wang L.N."/>
            <person name="Leebens-Mack J.H."/>
            <person name="Tsai I.J."/>
        </authorList>
    </citation>
    <scope>NUCLEOTIDE SEQUENCE [LARGE SCALE GENOMIC DNA]</scope>
    <source>
        <strain evidence="8">cv. Chaw 1501</strain>
        <tissue evidence="7">Young leaves</tissue>
    </source>
</reference>
<dbReference type="GO" id="GO:0016757">
    <property type="term" value="F:glycosyltransferase activity"/>
    <property type="evidence" value="ECO:0007669"/>
    <property type="project" value="UniProtKB-KW"/>
</dbReference>
<evidence type="ECO:0000256" key="5">
    <source>
        <dbReference type="SAM" id="Phobius"/>
    </source>
</evidence>
<keyword evidence="7" id="KW-0808">Transferase</keyword>
<dbReference type="OrthoDB" id="690928at2759"/>
<evidence type="ECO:0000259" key="6">
    <source>
        <dbReference type="Pfam" id="PF08510"/>
    </source>
</evidence>
<dbReference type="Proteomes" id="UP000283530">
    <property type="component" value="Unassembled WGS sequence"/>
</dbReference>
<dbReference type="InterPro" id="IPR013717">
    <property type="entry name" value="PIG-P"/>
</dbReference>
<comment type="caution">
    <text evidence="7">The sequence shown here is derived from an EMBL/GenBank/DDBJ whole genome shotgun (WGS) entry which is preliminary data.</text>
</comment>
<gene>
    <name evidence="7" type="ORF">CKAN_01157100</name>
</gene>
<keyword evidence="4 5" id="KW-0472">Membrane</keyword>
<evidence type="ECO:0000256" key="2">
    <source>
        <dbReference type="ARBA" id="ARBA00022692"/>
    </source>
</evidence>
<keyword evidence="7" id="KW-0328">Glycosyltransferase</keyword>
<dbReference type="PANTHER" id="PTHR47681">
    <property type="entry name" value="PHOSPHATIDYLINOSITOL N-ACETYLGLUCOSAMINYLTRANSFERASE SUBUNIT P-RELATED"/>
    <property type="match status" value="1"/>
</dbReference>
<organism evidence="7 8">
    <name type="scientific">Cinnamomum micranthum f. kanehirae</name>
    <dbReference type="NCBI Taxonomy" id="337451"/>
    <lineage>
        <taxon>Eukaryota</taxon>
        <taxon>Viridiplantae</taxon>
        <taxon>Streptophyta</taxon>
        <taxon>Embryophyta</taxon>
        <taxon>Tracheophyta</taxon>
        <taxon>Spermatophyta</taxon>
        <taxon>Magnoliopsida</taxon>
        <taxon>Magnoliidae</taxon>
        <taxon>Laurales</taxon>
        <taxon>Lauraceae</taxon>
        <taxon>Cinnamomum</taxon>
    </lineage>
</organism>
<protein>
    <submittedName>
        <fullName evidence="7">Phosphatidylinositol N-acetylglucosaminyltransferase subunit P-like protein</fullName>
    </submittedName>
</protein>
<proteinExistence type="predicted"/>
<accession>A0A3S3MUW2</accession>
<feature type="transmembrane region" description="Helical" evidence="5">
    <location>
        <begin position="89"/>
        <end position="109"/>
    </location>
</feature>
<dbReference type="STRING" id="337451.A0A3S3MUW2"/>
<dbReference type="PANTHER" id="PTHR47681:SF3">
    <property type="entry name" value="PHOSPHATIDYLINOSITOL N-ACETYLGLUCOSAMINYLTRANSFERASE SUBUNIT P-RELATED"/>
    <property type="match status" value="1"/>
</dbReference>
<evidence type="ECO:0000256" key="4">
    <source>
        <dbReference type="ARBA" id="ARBA00023136"/>
    </source>
</evidence>
<feature type="domain" description="PIG-P" evidence="6">
    <location>
        <begin position="45"/>
        <end position="161"/>
    </location>
</feature>